<evidence type="ECO:0000256" key="7">
    <source>
        <dbReference type="ARBA" id="ARBA00023170"/>
    </source>
</evidence>
<dbReference type="InterPro" id="IPR042101">
    <property type="entry name" value="SRP54_N_sf"/>
</dbReference>
<evidence type="ECO:0000313" key="15">
    <source>
        <dbReference type="Proteomes" id="UP000031518"/>
    </source>
</evidence>
<feature type="domain" description="SRP54-type proteins GTP-binding" evidence="13">
    <location>
        <begin position="357"/>
        <end position="370"/>
    </location>
</feature>
<dbReference type="InterPro" id="IPR000897">
    <property type="entry name" value="SRP54_GTPase_dom"/>
</dbReference>
<keyword evidence="7 10" id="KW-0675">Receptor</keyword>
<evidence type="ECO:0000256" key="5">
    <source>
        <dbReference type="ARBA" id="ARBA00023134"/>
    </source>
</evidence>
<dbReference type="SMART" id="SM00962">
    <property type="entry name" value="SRP54"/>
    <property type="match status" value="1"/>
</dbReference>
<evidence type="ECO:0000256" key="2">
    <source>
        <dbReference type="ARBA" id="ARBA00022490"/>
    </source>
</evidence>
<sequence length="384" mass="41662">MGLFWKRRKKDEIITLGLGQPVEERASPVAEEARPIEDSTGALGEEPPARSSFSTSVLGLDKTIEELQAEEAALEQAFASRFRRAISATRESLSEKLDSVFQGRKQIDAELLDELEEALIAADIGVPTTLEILDRVRRGIARQQINDLAALKEAIKRELLEILRAAERNGVASETSVPDDIRPYVMMIVGVNGVGKTTTIGKLAHRIKAEGNDVLICAADTFRAAATDQLAIWAERTGVPLIQQRQGTDPAAVLFDALKAAKARGTDVLIVDTAGRLHTKSNLMAELEKMRRVAGREVEGAPHETLLVIDAVTGQNGLEQARQFLKTAGVTGIVLTKLDGTAKGGIAVAIAKELKLPIRYAGIGEKIDDLVVFDPEQYVNDLFE</sequence>
<dbReference type="InterPro" id="IPR003593">
    <property type="entry name" value="AAA+_ATPase"/>
</dbReference>
<dbReference type="GO" id="GO:0005886">
    <property type="term" value="C:plasma membrane"/>
    <property type="evidence" value="ECO:0007669"/>
    <property type="project" value="UniProtKB-SubCell"/>
</dbReference>
<dbReference type="SUPFAM" id="SSF47364">
    <property type="entry name" value="Domain of the SRP/SRP receptor G-proteins"/>
    <property type="match status" value="1"/>
</dbReference>
<proteinExistence type="inferred from homology"/>
<dbReference type="PANTHER" id="PTHR43134">
    <property type="entry name" value="SIGNAL RECOGNITION PARTICLE RECEPTOR SUBUNIT ALPHA"/>
    <property type="match status" value="1"/>
</dbReference>
<dbReference type="GO" id="GO:0003924">
    <property type="term" value="F:GTPase activity"/>
    <property type="evidence" value="ECO:0007669"/>
    <property type="project" value="UniProtKB-UniRule"/>
</dbReference>
<dbReference type="GO" id="GO:0005737">
    <property type="term" value="C:cytoplasm"/>
    <property type="evidence" value="ECO:0007669"/>
    <property type="project" value="UniProtKB-SubCell"/>
</dbReference>
<dbReference type="GO" id="GO:0006614">
    <property type="term" value="P:SRP-dependent cotranslational protein targeting to membrane"/>
    <property type="evidence" value="ECO:0007669"/>
    <property type="project" value="InterPro"/>
</dbReference>
<dbReference type="InterPro" id="IPR004390">
    <property type="entry name" value="SR_rcpt_FtsY"/>
</dbReference>
<dbReference type="NCBIfam" id="TIGR00064">
    <property type="entry name" value="ftsY"/>
    <property type="match status" value="1"/>
</dbReference>
<dbReference type="FunFam" id="3.40.50.300:FF:000053">
    <property type="entry name" value="Signal recognition particle receptor FtsY"/>
    <property type="match status" value="1"/>
</dbReference>
<organism evidence="14 15">
    <name type="scientific">Pyrinomonas methylaliphatogenes</name>
    <dbReference type="NCBI Taxonomy" id="454194"/>
    <lineage>
        <taxon>Bacteria</taxon>
        <taxon>Pseudomonadati</taxon>
        <taxon>Acidobacteriota</taxon>
        <taxon>Blastocatellia</taxon>
        <taxon>Blastocatellales</taxon>
        <taxon>Pyrinomonadaceae</taxon>
        <taxon>Pyrinomonas</taxon>
    </lineage>
</organism>
<dbReference type="GO" id="GO:0005525">
    <property type="term" value="F:GTP binding"/>
    <property type="evidence" value="ECO:0007669"/>
    <property type="project" value="UniProtKB-UniRule"/>
</dbReference>
<feature type="region of interest" description="Disordered" evidence="12">
    <location>
        <begin position="24"/>
        <end position="54"/>
    </location>
</feature>
<evidence type="ECO:0000313" key="14">
    <source>
        <dbReference type="EMBL" id="CDM66181.1"/>
    </source>
</evidence>
<name>A0A0B6WYK9_9BACT</name>
<feature type="coiled-coil region" evidence="11">
    <location>
        <begin position="141"/>
        <end position="168"/>
    </location>
</feature>
<comment type="catalytic activity">
    <reaction evidence="8 10">
        <text>GTP + H2O = GDP + phosphate + H(+)</text>
        <dbReference type="Rhea" id="RHEA:19669"/>
        <dbReference type="ChEBI" id="CHEBI:15377"/>
        <dbReference type="ChEBI" id="CHEBI:15378"/>
        <dbReference type="ChEBI" id="CHEBI:37565"/>
        <dbReference type="ChEBI" id="CHEBI:43474"/>
        <dbReference type="ChEBI" id="CHEBI:58189"/>
        <dbReference type="EC" id="3.6.5.4"/>
    </reaction>
</comment>
<dbReference type="SMART" id="SM00963">
    <property type="entry name" value="SRP54_N"/>
    <property type="match status" value="1"/>
</dbReference>
<dbReference type="HAMAP" id="MF_00920">
    <property type="entry name" value="FtsY"/>
    <property type="match status" value="1"/>
</dbReference>
<reference evidence="14 15" key="2">
    <citation type="submission" date="2015-01" db="EMBL/GenBank/DDBJ databases">
        <title>Complete genome sequence of Pyrinomonas methylaliphatogenes type strain K22T.</title>
        <authorList>
            <person name="Lee K.C.Y."/>
            <person name="Power J.F."/>
            <person name="Dunfield P.F."/>
            <person name="Morgan X.C."/>
            <person name="Huttenhower C."/>
            <person name="Stott M.B."/>
        </authorList>
    </citation>
    <scope>NUCLEOTIDE SEQUENCE [LARGE SCALE GENOMIC DNA]</scope>
    <source>
        <strain evidence="14 15">K22</strain>
    </source>
</reference>
<keyword evidence="2 10" id="KW-0963">Cytoplasm</keyword>
<dbReference type="Gene3D" id="1.20.120.140">
    <property type="entry name" value="Signal recognition particle SRP54, nucleotide-binding domain"/>
    <property type="match status" value="1"/>
</dbReference>
<dbReference type="PROSITE" id="PS00300">
    <property type="entry name" value="SRP54"/>
    <property type="match status" value="1"/>
</dbReference>
<keyword evidence="6 10" id="KW-0472">Membrane</keyword>
<dbReference type="FunFam" id="1.20.120.140:FF:000002">
    <property type="entry name" value="Signal recognition particle receptor FtsY"/>
    <property type="match status" value="1"/>
</dbReference>
<dbReference type="Pfam" id="PF02881">
    <property type="entry name" value="SRP54_N"/>
    <property type="match status" value="1"/>
</dbReference>
<keyword evidence="11" id="KW-0175">Coiled coil</keyword>
<evidence type="ECO:0000256" key="1">
    <source>
        <dbReference type="ARBA" id="ARBA00022475"/>
    </source>
</evidence>
<gene>
    <name evidence="10" type="primary">ftsY</name>
    <name evidence="14" type="ORF">PYK22_02193</name>
</gene>
<comment type="subcellular location">
    <subcellularLocation>
        <location evidence="10">Cell membrane</location>
        <topology evidence="10">Peripheral membrane protein</topology>
        <orientation evidence="10">Cytoplasmic side</orientation>
    </subcellularLocation>
    <subcellularLocation>
        <location evidence="10">Cytoplasm</location>
    </subcellularLocation>
</comment>
<feature type="binding site" evidence="10">
    <location>
        <begin position="272"/>
        <end position="276"/>
    </location>
    <ligand>
        <name>GTP</name>
        <dbReference type="ChEBI" id="CHEBI:37565"/>
    </ligand>
</feature>
<dbReference type="InterPro" id="IPR027417">
    <property type="entry name" value="P-loop_NTPase"/>
</dbReference>
<dbReference type="Gene3D" id="3.40.50.300">
    <property type="entry name" value="P-loop containing nucleotide triphosphate hydrolases"/>
    <property type="match status" value="1"/>
</dbReference>
<feature type="compositionally biased region" description="Basic and acidic residues" evidence="12">
    <location>
        <begin position="24"/>
        <end position="37"/>
    </location>
</feature>
<dbReference type="InterPro" id="IPR013822">
    <property type="entry name" value="Signal_recog_particl_SRP54_hlx"/>
</dbReference>
<evidence type="ECO:0000256" key="10">
    <source>
        <dbReference type="HAMAP-Rule" id="MF_00920"/>
    </source>
</evidence>
<evidence type="ECO:0000256" key="12">
    <source>
        <dbReference type="SAM" id="MobiDB-lite"/>
    </source>
</evidence>
<comment type="function">
    <text evidence="9">Involved in targeting and insertion of nascent membrane proteins into the cytoplasmic membrane. Acts as a receptor for the complex formed by the signal recognition particle (SRP) and the ribosome-nascent chain (RNC). Interaction with SRP-RNC leads to the transfer of the RNC complex to the Sec translocase for insertion into the membrane, the hydrolysis of GTP by both Ffh and FtsY, and the dissociation of the SRP-FtsY complex into the individual components.</text>
</comment>
<accession>A0A0B6WYK9</accession>
<dbReference type="AlphaFoldDB" id="A0A0B6WYK9"/>
<reference evidence="14 15" key="1">
    <citation type="submission" date="2013-12" db="EMBL/GenBank/DDBJ databases">
        <authorList>
            <person name="Stott M."/>
        </authorList>
    </citation>
    <scope>NUCLEOTIDE SEQUENCE [LARGE SCALE GENOMIC DNA]</scope>
    <source>
        <strain evidence="14 15">K22</strain>
    </source>
</reference>
<dbReference type="EMBL" id="CBXV010000007">
    <property type="protein sequence ID" value="CDM66181.1"/>
    <property type="molecule type" value="Genomic_DNA"/>
</dbReference>
<feature type="binding site" evidence="10">
    <location>
        <begin position="336"/>
        <end position="339"/>
    </location>
    <ligand>
        <name>GTP</name>
        <dbReference type="ChEBI" id="CHEBI:37565"/>
    </ligand>
</feature>
<protein>
    <recommendedName>
        <fullName evidence="10">Signal recognition particle receptor FtsY</fullName>
        <shortName evidence="10">SRP receptor</shortName>
        <ecNumber evidence="10">3.6.5.4</ecNumber>
    </recommendedName>
</protein>
<dbReference type="SUPFAM" id="SSF52540">
    <property type="entry name" value="P-loop containing nucleoside triphosphate hydrolases"/>
    <property type="match status" value="1"/>
</dbReference>
<dbReference type="InterPro" id="IPR036225">
    <property type="entry name" value="SRP/SRP_N"/>
</dbReference>
<keyword evidence="3 10" id="KW-0547">Nucleotide-binding</keyword>
<dbReference type="SMART" id="SM00382">
    <property type="entry name" value="AAA"/>
    <property type="match status" value="1"/>
</dbReference>
<dbReference type="RefSeq" id="WP_083437785.1">
    <property type="nucleotide sequence ID" value="NZ_CBXV010000007.1"/>
</dbReference>
<keyword evidence="1 10" id="KW-1003">Cell membrane</keyword>
<evidence type="ECO:0000256" key="4">
    <source>
        <dbReference type="ARBA" id="ARBA00022801"/>
    </source>
</evidence>
<evidence type="ECO:0000256" key="6">
    <source>
        <dbReference type="ARBA" id="ARBA00023136"/>
    </source>
</evidence>
<dbReference type="Proteomes" id="UP000031518">
    <property type="component" value="Unassembled WGS sequence"/>
</dbReference>
<dbReference type="CDD" id="cd17874">
    <property type="entry name" value="FtsY"/>
    <property type="match status" value="1"/>
</dbReference>
<comment type="similarity">
    <text evidence="10">Belongs to the GTP-binding SRP family. FtsY subfamily.</text>
</comment>
<dbReference type="STRING" id="454194.PYK22_02193"/>
<keyword evidence="15" id="KW-1185">Reference proteome</keyword>
<evidence type="ECO:0000256" key="9">
    <source>
        <dbReference type="ARBA" id="ARBA00053570"/>
    </source>
</evidence>
<dbReference type="GO" id="GO:0005047">
    <property type="term" value="F:signal recognition particle binding"/>
    <property type="evidence" value="ECO:0007669"/>
    <property type="project" value="TreeGrafter"/>
</dbReference>
<dbReference type="OrthoDB" id="9804720at2"/>
<evidence type="ECO:0000256" key="11">
    <source>
        <dbReference type="SAM" id="Coils"/>
    </source>
</evidence>
<evidence type="ECO:0000256" key="3">
    <source>
        <dbReference type="ARBA" id="ARBA00022741"/>
    </source>
</evidence>
<dbReference type="PANTHER" id="PTHR43134:SF1">
    <property type="entry name" value="SIGNAL RECOGNITION PARTICLE RECEPTOR SUBUNIT ALPHA"/>
    <property type="match status" value="1"/>
</dbReference>
<dbReference type="EC" id="3.6.5.4" evidence="10"/>
<evidence type="ECO:0000259" key="13">
    <source>
        <dbReference type="PROSITE" id="PS00300"/>
    </source>
</evidence>
<keyword evidence="4 10" id="KW-0378">Hydrolase</keyword>
<keyword evidence="5 10" id="KW-0342">GTP-binding</keyword>
<evidence type="ECO:0000256" key="8">
    <source>
        <dbReference type="ARBA" id="ARBA00048027"/>
    </source>
</evidence>
<dbReference type="Pfam" id="PF00448">
    <property type="entry name" value="SRP54"/>
    <property type="match status" value="1"/>
</dbReference>
<comment type="subunit">
    <text evidence="10">Part of the signal recognition particle protein translocation system, which is composed of SRP and FtsY.</text>
</comment>
<feature type="binding site" evidence="10">
    <location>
        <begin position="190"/>
        <end position="197"/>
    </location>
    <ligand>
        <name>GTP</name>
        <dbReference type="ChEBI" id="CHEBI:37565"/>
    </ligand>
</feature>